<evidence type="ECO:0000256" key="7">
    <source>
        <dbReference type="ARBA" id="ARBA00026132"/>
    </source>
</evidence>
<dbReference type="InterPro" id="IPR011032">
    <property type="entry name" value="GroES-like_sf"/>
</dbReference>
<keyword evidence="12" id="KW-1185">Reference proteome</keyword>
<comment type="caution">
    <text evidence="11">The sequence shown here is derived from an EMBL/GenBank/DDBJ whole genome shotgun (WGS) entry which is preliminary data.</text>
</comment>
<dbReference type="AlphaFoldDB" id="A0AAN9TEQ8"/>
<name>A0AAN9TEQ8_9HEMI</name>
<evidence type="ECO:0000313" key="12">
    <source>
        <dbReference type="Proteomes" id="UP001367676"/>
    </source>
</evidence>
<evidence type="ECO:0000259" key="10">
    <source>
        <dbReference type="SMART" id="SM00829"/>
    </source>
</evidence>
<dbReference type="PROSITE" id="PS00059">
    <property type="entry name" value="ADH_ZINC"/>
    <property type="match status" value="1"/>
</dbReference>
<evidence type="ECO:0000256" key="6">
    <source>
        <dbReference type="ARBA" id="ARBA00023027"/>
    </source>
</evidence>
<dbReference type="InterPro" id="IPR036291">
    <property type="entry name" value="NAD(P)-bd_dom_sf"/>
</dbReference>
<dbReference type="FunFam" id="3.40.50.720:FF:000068">
    <property type="entry name" value="Sorbitol dehydrogenase"/>
    <property type="match status" value="1"/>
</dbReference>
<proteinExistence type="inferred from homology"/>
<evidence type="ECO:0000256" key="5">
    <source>
        <dbReference type="ARBA" id="ARBA00023002"/>
    </source>
</evidence>
<evidence type="ECO:0000256" key="8">
    <source>
        <dbReference type="ARBA" id="ARBA00032485"/>
    </source>
</evidence>
<gene>
    <name evidence="11" type="ORF">V9T40_014198</name>
</gene>
<dbReference type="SMART" id="SM00829">
    <property type="entry name" value="PKS_ER"/>
    <property type="match status" value="1"/>
</dbReference>
<keyword evidence="5" id="KW-0560">Oxidoreductase</keyword>
<keyword evidence="4 9" id="KW-0862">Zinc</keyword>
<feature type="domain" description="Enoyl reductase (ER)" evidence="10">
    <location>
        <begin position="14"/>
        <end position="349"/>
    </location>
</feature>
<dbReference type="InterPro" id="IPR045306">
    <property type="entry name" value="SDH-like"/>
</dbReference>
<dbReference type="Pfam" id="PF00107">
    <property type="entry name" value="ADH_zinc_N"/>
    <property type="match status" value="1"/>
</dbReference>
<comment type="similarity">
    <text evidence="2 9">Belongs to the zinc-containing alcohol dehydrogenase family.</text>
</comment>
<dbReference type="EMBL" id="JBBCAQ010000033">
    <property type="protein sequence ID" value="KAK7582753.1"/>
    <property type="molecule type" value="Genomic_DNA"/>
</dbReference>
<dbReference type="GO" id="GO:0008270">
    <property type="term" value="F:zinc ion binding"/>
    <property type="evidence" value="ECO:0007669"/>
    <property type="project" value="InterPro"/>
</dbReference>
<evidence type="ECO:0000313" key="11">
    <source>
        <dbReference type="EMBL" id="KAK7582753.1"/>
    </source>
</evidence>
<dbReference type="SUPFAM" id="SSF50129">
    <property type="entry name" value="GroES-like"/>
    <property type="match status" value="1"/>
</dbReference>
<keyword evidence="6" id="KW-0520">NAD</keyword>
<dbReference type="InterPro" id="IPR013149">
    <property type="entry name" value="ADH-like_C"/>
</dbReference>
<dbReference type="GO" id="GO:0003939">
    <property type="term" value="F:L-iditol 2-dehydrogenase (NAD+) activity"/>
    <property type="evidence" value="ECO:0007669"/>
    <property type="project" value="TreeGrafter"/>
</dbReference>
<comment type="cofactor">
    <cofactor evidence="1 9">
        <name>Zn(2+)</name>
        <dbReference type="ChEBI" id="CHEBI:29105"/>
    </cofactor>
</comment>
<organism evidence="11 12">
    <name type="scientific">Parthenolecanium corni</name>
    <dbReference type="NCBI Taxonomy" id="536013"/>
    <lineage>
        <taxon>Eukaryota</taxon>
        <taxon>Metazoa</taxon>
        <taxon>Ecdysozoa</taxon>
        <taxon>Arthropoda</taxon>
        <taxon>Hexapoda</taxon>
        <taxon>Insecta</taxon>
        <taxon>Pterygota</taxon>
        <taxon>Neoptera</taxon>
        <taxon>Paraneoptera</taxon>
        <taxon>Hemiptera</taxon>
        <taxon>Sternorrhyncha</taxon>
        <taxon>Coccoidea</taxon>
        <taxon>Coccidae</taxon>
        <taxon>Parthenolecanium</taxon>
    </lineage>
</organism>
<dbReference type="Proteomes" id="UP001367676">
    <property type="component" value="Unassembled WGS sequence"/>
</dbReference>
<evidence type="ECO:0000256" key="2">
    <source>
        <dbReference type="ARBA" id="ARBA00008072"/>
    </source>
</evidence>
<keyword evidence="3 9" id="KW-0479">Metal-binding</keyword>
<protein>
    <recommendedName>
        <fullName evidence="7">Sorbitol dehydrogenase</fullName>
    </recommendedName>
    <alternativeName>
        <fullName evidence="8">Polyol dehydrogenase</fullName>
    </alternativeName>
</protein>
<evidence type="ECO:0000256" key="4">
    <source>
        <dbReference type="ARBA" id="ARBA00022833"/>
    </source>
</evidence>
<dbReference type="CDD" id="cd05285">
    <property type="entry name" value="sorbitol_DH"/>
    <property type="match status" value="1"/>
</dbReference>
<evidence type="ECO:0000256" key="3">
    <source>
        <dbReference type="ARBA" id="ARBA00022723"/>
    </source>
</evidence>
<dbReference type="PANTHER" id="PTHR43161:SF9">
    <property type="entry name" value="SORBITOL DEHYDROGENASE"/>
    <property type="match status" value="1"/>
</dbReference>
<accession>A0AAN9TEQ8</accession>
<dbReference type="Pfam" id="PF08240">
    <property type="entry name" value="ADH_N"/>
    <property type="match status" value="1"/>
</dbReference>
<dbReference type="GO" id="GO:0006062">
    <property type="term" value="P:sorbitol catabolic process"/>
    <property type="evidence" value="ECO:0007669"/>
    <property type="project" value="TreeGrafter"/>
</dbReference>
<dbReference type="InterPro" id="IPR002328">
    <property type="entry name" value="ADH_Zn_CS"/>
</dbReference>
<sequence>MADIKENLAAILYAKDDIRLENFPLREVGDYDVLLEMYCTGICGSDVHYWKHMAIGPFIVKEPMVIGHESSGTVMKAGKNVKNLKPGDRVAVEPGVPCYRCFQCLSGRYNLCPDMEFCATPPIHGNLCRYYVHPANFCFKLPDHVSMEEGALLEPLSCGVHACKRGGVKVGSKVLILGSGPIGLVTLLTAKSMGASKVIVTDLLLGRLEIAQKLGADCCIQVNRSDSEEKLVKCIEESLGGPPDISIDCSGFQSTVKLGLKATRAGGTMVIVGMGESEFKLNLMDSLVREVDIRGIFRYANDYPDALAMVASGQVNVKPLVTHKFKIEETVKAFETAFDSSSGAIKVMIYSKKDS</sequence>
<dbReference type="Gene3D" id="3.90.180.10">
    <property type="entry name" value="Medium-chain alcohol dehydrogenases, catalytic domain"/>
    <property type="match status" value="1"/>
</dbReference>
<dbReference type="PANTHER" id="PTHR43161">
    <property type="entry name" value="SORBITOL DEHYDROGENASE"/>
    <property type="match status" value="1"/>
</dbReference>
<reference evidence="11 12" key="1">
    <citation type="submission" date="2024-03" db="EMBL/GenBank/DDBJ databases">
        <title>Adaptation during the transition from Ophiocordyceps entomopathogen to insect associate is accompanied by gene loss and intensified selection.</title>
        <authorList>
            <person name="Ward C.M."/>
            <person name="Onetto C.A."/>
            <person name="Borneman A.R."/>
        </authorList>
    </citation>
    <scope>NUCLEOTIDE SEQUENCE [LARGE SCALE GENOMIC DNA]</scope>
    <source>
        <strain evidence="11">AWRI1</strain>
        <tissue evidence="11">Single Adult Female</tissue>
    </source>
</reference>
<dbReference type="InterPro" id="IPR020843">
    <property type="entry name" value="ER"/>
</dbReference>
<dbReference type="InterPro" id="IPR013154">
    <property type="entry name" value="ADH-like_N"/>
</dbReference>
<evidence type="ECO:0000256" key="1">
    <source>
        <dbReference type="ARBA" id="ARBA00001947"/>
    </source>
</evidence>
<dbReference type="Gene3D" id="3.40.50.720">
    <property type="entry name" value="NAD(P)-binding Rossmann-like Domain"/>
    <property type="match status" value="1"/>
</dbReference>
<evidence type="ECO:0000256" key="9">
    <source>
        <dbReference type="RuleBase" id="RU361277"/>
    </source>
</evidence>
<dbReference type="SUPFAM" id="SSF51735">
    <property type="entry name" value="NAD(P)-binding Rossmann-fold domains"/>
    <property type="match status" value="1"/>
</dbReference>